<dbReference type="EnsemblPlants" id="AET2Gv20498000.1">
    <property type="protein sequence ID" value="AET2Gv20498000.1"/>
    <property type="gene ID" value="AET2Gv20498000"/>
</dbReference>
<sequence>MGMSGAASGGAGCGRGEYMRIPEDVDAIKEAVKEEGECPRLLRCRAIRWWAKVAVLGIFLAGAAAAAVVFLGPLVIKKVRPLRVLSFGGFLATRFPPPNFVTDARSFFLSCVLLMLFLLSLSFNAIYAAIFCLFYLLCVSY</sequence>
<dbReference type="Proteomes" id="UP000015105">
    <property type="component" value="Chromosome 2D"/>
</dbReference>
<feature type="transmembrane region" description="Helical" evidence="1">
    <location>
        <begin position="49"/>
        <end position="76"/>
    </location>
</feature>
<keyword evidence="3" id="KW-1185">Reference proteome</keyword>
<dbReference type="AlphaFoldDB" id="A0A453BGF0"/>
<reference evidence="2" key="3">
    <citation type="journal article" date="2017" name="Nature">
        <title>Genome sequence of the progenitor of the wheat D genome Aegilops tauschii.</title>
        <authorList>
            <person name="Luo M.C."/>
            <person name="Gu Y.Q."/>
            <person name="Puiu D."/>
            <person name="Wang H."/>
            <person name="Twardziok S.O."/>
            <person name="Deal K.R."/>
            <person name="Huo N."/>
            <person name="Zhu T."/>
            <person name="Wang L."/>
            <person name="Wang Y."/>
            <person name="McGuire P.E."/>
            <person name="Liu S."/>
            <person name="Long H."/>
            <person name="Ramasamy R.K."/>
            <person name="Rodriguez J.C."/>
            <person name="Van S.L."/>
            <person name="Yuan L."/>
            <person name="Wang Z."/>
            <person name="Xia Z."/>
            <person name="Xiao L."/>
            <person name="Anderson O.D."/>
            <person name="Ouyang S."/>
            <person name="Liang Y."/>
            <person name="Zimin A.V."/>
            <person name="Pertea G."/>
            <person name="Qi P."/>
            <person name="Bennetzen J.L."/>
            <person name="Dai X."/>
            <person name="Dawson M.W."/>
            <person name="Muller H.G."/>
            <person name="Kugler K."/>
            <person name="Rivarola-Duarte L."/>
            <person name="Spannagl M."/>
            <person name="Mayer K.F.X."/>
            <person name="Lu F.H."/>
            <person name="Bevan M.W."/>
            <person name="Leroy P."/>
            <person name="Li P."/>
            <person name="You F.M."/>
            <person name="Sun Q."/>
            <person name="Liu Z."/>
            <person name="Lyons E."/>
            <person name="Wicker T."/>
            <person name="Salzberg S.L."/>
            <person name="Devos K.M."/>
            <person name="Dvorak J."/>
        </authorList>
    </citation>
    <scope>NUCLEOTIDE SEQUENCE [LARGE SCALE GENOMIC DNA]</scope>
    <source>
        <strain evidence="2">cv. AL8/78</strain>
    </source>
</reference>
<accession>A0A453BGF0</accession>
<reference evidence="2" key="4">
    <citation type="submission" date="2019-03" db="UniProtKB">
        <authorList>
            <consortium name="EnsemblPlants"/>
        </authorList>
    </citation>
    <scope>IDENTIFICATION</scope>
</reference>
<organism evidence="2 3">
    <name type="scientific">Aegilops tauschii subsp. strangulata</name>
    <name type="common">Goatgrass</name>
    <dbReference type="NCBI Taxonomy" id="200361"/>
    <lineage>
        <taxon>Eukaryota</taxon>
        <taxon>Viridiplantae</taxon>
        <taxon>Streptophyta</taxon>
        <taxon>Embryophyta</taxon>
        <taxon>Tracheophyta</taxon>
        <taxon>Spermatophyta</taxon>
        <taxon>Magnoliopsida</taxon>
        <taxon>Liliopsida</taxon>
        <taxon>Poales</taxon>
        <taxon>Poaceae</taxon>
        <taxon>BOP clade</taxon>
        <taxon>Pooideae</taxon>
        <taxon>Triticodae</taxon>
        <taxon>Triticeae</taxon>
        <taxon>Triticinae</taxon>
        <taxon>Aegilops</taxon>
    </lineage>
</organism>
<keyword evidence="1" id="KW-0472">Membrane</keyword>
<dbReference type="Gramene" id="AET2Gv20498000.1">
    <property type="protein sequence ID" value="AET2Gv20498000.1"/>
    <property type="gene ID" value="AET2Gv20498000"/>
</dbReference>
<evidence type="ECO:0000313" key="2">
    <source>
        <dbReference type="EnsemblPlants" id="AET2Gv20498000.1"/>
    </source>
</evidence>
<feature type="transmembrane region" description="Helical" evidence="1">
    <location>
        <begin position="107"/>
        <end position="137"/>
    </location>
</feature>
<evidence type="ECO:0000313" key="3">
    <source>
        <dbReference type="Proteomes" id="UP000015105"/>
    </source>
</evidence>
<keyword evidence="1" id="KW-1133">Transmembrane helix</keyword>
<protein>
    <submittedName>
        <fullName evidence="2">Uncharacterized protein</fullName>
    </submittedName>
</protein>
<reference evidence="3" key="2">
    <citation type="journal article" date="2017" name="Nat. Plants">
        <title>The Aegilops tauschii genome reveals multiple impacts of transposons.</title>
        <authorList>
            <person name="Zhao G."/>
            <person name="Zou C."/>
            <person name="Li K."/>
            <person name="Wang K."/>
            <person name="Li T."/>
            <person name="Gao L."/>
            <person name="Zhang X."/>
            <person name="Wang H."/>
            <person name="Yang Z."/>
            <person name="Liu X."/>
            <person name="Jiang W."/>
            <person name="Mao L."/>
            <person name="Kong X."/>
            <person name="Jiao Y."/>
            <person name="Jia J."/>
        </authorList>
    </citation>
    <scope>NUCLEOTIDE SEQUENCE [LARGE SCALE GENOMIC DNA]</scope>
    <source>
        <strain evidence="3">cv. AL8/78</strain>
    </source>
</reference>
<evidence type="ECO:0000256" key="1">
    <source>
        <dbReference type="SAM" id="Phobius"/>
    </source>
</evidence>
<reference evidence="3" key="1">
    <citation type="journal article" date="2014" name="Science">
        <title>Ancient hybridizations among the ancestral genomes of bread wheat.</title>
        <authorList>
            <consortium name="International Wheat Genome Sequencing Consortium,"/>
            <person name="Marcussen T."/>
            <person name="Sandve S.R."/>
            <person name="Heier L."/>
            <person name="Spannagl M."/>
            <person name="Pfeifer M."/>
            <person name="Jakobsen K.S."/>
            <person name="Wulff B.B."/>
            <person name="Steuernagel B."/>
            <person name="Mayer K.F."/>
            <person name="Olsen O.A."/>
        </authorList>
    </citation>
    <scope>NUCLEOTIDE SEQUENCE [LARGE SCALE GENOMIC DNA]</scope>
    <source>
        <strain evidence="3">cv. AL8/78</strain>
    </source>
</reference>
<reference evidence="2" key="5">
    <citation type="journal article" date="2021" name="G3 (Bethesda)">
        <title>Aegilops tauschii genome assembly Aet v5.0 features greater sequence contiguity and improved annotation.</title>
        <authorList>
            <person name="Wang L."/>
            <person name="Zhu T."/>
            <person name="Rodriguez J.C."/>
            <person name="Deal K.R."/>
            <person name="Dubcovsky J."/>
            <person name="McGuire P.E."/>
            <person name="Lux T."/>
            <person name="Spannagl M."/>
            <person name="Mayer K.F.X."/>
            <person name="Baldrich P."/>
            <person name="Meyers B.C."/>
            <person name="Huo N."/>
            <person name="Gu Y.Q."/>
            <person name="Zhou H."/>
            <person name="Devos K.M."/>
            <person name="Bennetzen J.L."/>
            <person name="Unver T."/>
            <person name="Budak H."/>
            <person name="Gulick P.J."/>
            <person name="Galiba G."/>
            <person name="Kalapos B."/>
            <person name="Nelson D.R."/>
            <person name="Li P."/>
            <person name="You F.M."/>
            <person name="Luo M.C."/>
            <person name="Dvorak J."/>
        </authorList>
    </citation>
    <scope>NUCLEOTIDE SEQUENCE [LARGE SCALE GENOMIC DNA]</scope>
    <source>
        <strain evidence="2">cv. AL8/78</strain>
    </source>
</reference>
<keyword evidence="1" id="KW-0812">Transmembrane</keyword>
<name>A0A453BGF0_AEGTS</name>
<proteinExistence type="predicted"/>